<reference evidence="4" key="1">
    <citation type="submission" date="2016-02" db="EMBL/GenBank/DDBJ databases">
        <title>Halorhodospira halochloris DSM-1059 complete genome, version 2.</title>
        <authorList>
            <person name="Tsukatani Y."/>
        </authorList>
    </citation>
    <scope>NUCLEOTIDE SEQUENCE</scope>
    <source>
        <strain evidence="4">DSM 1059</strain>
    </source>
</reference>
<name>A0A0X8XAU3_HALHR</name>
<dbReference type="GO" id="GO:0005524">
    <property type="term" value="F:ATP binding"/>
    <property type="evidence" value="ECO:0007669"/>
    <property type="project" value="InterPro"/>
</dbReference>
<dbReference type="RefSeq" id="WP_096409603.1">
    <property type="nucleotide sequence ID" value="NZ_AP017372.2"/>
</dbReference>
<dbReference type="KEGG" id="hhk:HH1059_14960"/>
<feature type="domain" description="AAA+ ATPase" evidence="3">
    <location>
        <begin position="122"/>
        <end position="247"/>
    </location>
</feature>
<dbReference type="InterPro" id="IPR003593">
    <property type="entry name" value="AAA+_ATPase"/>
</dbReference>
<dbReference type="Gene3D" id="3.30.450.90">
    <property type="match status" value="1"/>
</dbReference>
<dbReference type="Proteomes" id="UP000218890">
    <property type="component" value="Chromosome"/>
</dbReference>
<dbReference type="PANTHER" id="PTHR30486:SF12">
    <property type="entry name" value="TYPE IV PILUS ATPASE PILU"/>
    <property type="match status" value="1"/>
</dbReference>
<comment type="similarity">
    <text evidence="1">Belongs to the GSP E family.</text>
</comment>
<proteinExistence type="inferred from homology"/>
<dbReference type="PANTHER" id="PTHR30486">
    <property type="entry name" value="TWITCHING MOTILITY PROTEIN PILT"/>
    <property type="match status" value="1"/>
</dbReference>
<keyword evidence="5" id="KW-1185">Reference proteome</keyword>
<dbReference type="Pfam" id="PF00437">
    <property type="entry name" value="T2SSE"/>
    <property type="match status" value="1"/>
</dbReference>
<dbReference type="SUPFAM" id="SSF52540">
    <property type="entry name" value="P-loop containing nucleoside triphosphate hydrolases"/>
    <property type="match status" value="1"/>
</dbReference>
<organism evidence="4 5">
    <name type="scientific">Halorhodospira halochloris</name>
    <name type="common">Ectothiorhodospira halochloris</name>
    <dbReference type="NCBI Taxonomy" id="1052"/>
    <lineage>
        <taxon>Bacteria</taxon>
        <taxon>Pseudomonadati</taxon>
        <taxon>Pseudomonadota</taxon>
        <taxon>Gammaproteobacteria</taxon>
        <taxon>Chromatiales</taxon>
        <taxon>Ectothiorhodospiraceae</taxon>
        <taxon>Halorhodospira</taxon>
    </lineage>
</organism>
<dbReference type="OrthoDB" id="9804785at2"/>
<sequence length="382" mass="41775">MQLDFLLDQLTQRKGSDLFITAGSAPLIKVGGALQALADAPLGIDEVARLVHESMNQEQVAEFEQQQEANFAIVNETGGRFRVSAFYQRGNPGMVIRRIETTIPDLDELQLPPIIHDLAMTKRGLIMFVGGTGTGKSTSLAAMLGKRNSTAPGHILTIEDPVEFVHPHRQCIVTQREVGVDTQSFDAALKNALRQAPDVILIGEVRSREIMDYAVSFAETGHLVLATLHANNANQALDRIINFFPSERREQLLMDLSLNLKAVVAQQLIPSSSGHGRVAALEVLLATPLVKEKIRSGDIHELKEIMSSSEEQGMQTFDRHLFRLYRDGFISYENALAHADSANEVRLMAKLEGLETGGVGPEGSESDDDRPRGGSGLSLADY</sequence>
<dbReference type="InterPro" id="IPR050921">
    <property type="entry name" value="T4SS_GSP_E_ATPase"/>
</dbReference>
<accession>A0A0X8XAU3</accession>
<dbReference type="EMBL" id="AP017372">
    <property type="protein sequence ID" value="BAU58202.1"/>
    <property type="molecule type" value="Genomic_DNA"/>
</dbReference>
<dbReference type="AlphaFoldDB" id="A0A0X8XAU3"/>
<dbReference type="InterPro" id="IPR001482">
    <property type="entry name" value="T2SS/T4SS_dom"/>
</dbReference>
<feature type="region of interest" description="Disordered" evidence="2">
    <location>
        <begin position="355"/>
        <end position="382"/>
    </location>
</feature>
<dbReference type="NCBIfam" id="TIGR01420">
    <property type="entry name" value="pilT_fam"/>
    <property type="match status" value="1"/>
</dbReference>
<dbReference type="CDD" id="cd01131">
    <property type="entry name" value="PilT"/>
    <property type="match status" value="1"/>
</dbReference>
<dbReference type="GO" id="GO:0016887">
    <property type="term" value="F:ATP hydrolysis activity"/>
    <property type="evidence" value="ECO:0007669"/>
    <property type="project" value="InterPro"/>
</dbReference>
<dbReference type="Gene3D" id="3.40.50.300">
    <property type="entry name" value="P-loop containing nucleotide triphosphate hydrolases"/>
    <property type="match status" value="1"/>
</dbReference>
<evidence type="ECO:0000313" key="5">
    <source>
        <dbReference type="Proteomes" id="UP000218890"/>
    </source>
</evidence>
<dbReference type="InterPro" id="IPR006321">
    <property type="entry name" value="PilT/PilU"/>
</dbReference>
<gene>
    <name evidence="4" type="primary">pilU</name>
    <name evidence="4" type="ORF">HH1059_14960</name>
</gene>
<dbReference type="SMART" id="SM00382">
    <property type="entry name" value="AAA"/>
    <property type="match status" value="1"/>
</dbReference>
<evidence type="ECO:0000256" key="2">
    <source>
        <dbReference type="SAM" id="MobiDB-lite"/>
    </source>
</evidence>
<evidence type="ECO:0000256" key="1">
    <source>
        <dbReference type="ARBA" id="ARBA00006611"/>
    </source>
</evidence>
<evidence type="ECO:0000313" key="4">
    <source>
        <dbReference type="EMBL" id="BAU58202.1"/>
    </source>
</evidence>
<evidence type="ECO:0000259" key="3">
    <source>
        <dbReference type="SMART" id="SM00382"/>
    </source>
</evidence>
<dbReference type="FunFam" id="3.40.50.300:FF:001116">
    <property type="entry name" value="Type IV pili twitching motility protein PilT"/>
    <property type="match status" value="1"/>
</dbReference>
<dbReference type="InterPro" id="IPR027417">
    <property type="entry name" value="P-loop_NTPase"/>
</dbReference>
<protein>
    <submittedName>
        <fullName evidence="4">Twitching motility protein PilT</fullName>
    </submittedName>
</protein>